<evidence type="ECO:0000313" key="1">
    <source>
        <dbReference type="EMBL" id="QNJ56725.1"/>
    </source>
</evidence>
<protein>
    <submittedName>
        <fullName evidence="1">Uncharacterized protein</fullName>
    </submittedName>
</protein>
<accession>A0A7G8LHK3</accession>
<dbReference type="EMBL" id="MT658802">
    <property type="protein sequence ID" value="QNJ56725.1"/>
    <property type="molecule type" value="Genomic_DNA"/>
</dbReference>
<reference evidence="1 2" key="1">
    <citation type="submission" date="2020-06" db="EMBL/GenBank/DDBJ databases">
        <authorList>
            <person name="Ruesch T."/>
            <person name="Stepniewski C."/>
            <person name="Ballard C."/>
            <person name="Battaglia S."/>
            <person name="Diaz I."/>
            <person name="Engley A."/>
            <person name="Erickson A."/>
            <person name="Ernst L."/>
            <person name="Gonzales E."/>
            <person name="Haider A."/>
            <person name="Harrison M."/>
            <person name="Moore J."/>
            <person name="Paratore J."/>
            <person name="Rafanan A."/>
            <person name="Storz S."/>
            <person name="Poxleitner M.K."/>
            <person name="Anders K.R."/>
            <person name="Garlena R.A."/>
            <person name="Russell D.A."/>
            <person name="Pope W.H."/>
            <person name="Jacobs-Sera D."/>
            <person name="Hatfull G.F."/>
        </authorList>
    </citation>
    <scope>NUCLEOTIDE SEQUENCE [LARGE SCALE GENOMIC DNA]</scope>
</reference>
<keyword evidence="2" id="KW-1185">Reference proteome</keyword>
<dbReference type="KEGG" id="vg:63210285"/>
<sequence>MAEVGEAHIEVVPDFSSLIDGFRTLASGLHAMGQIAADLVRDLEARK</sequence>
<proteinExistence type="predicted"/>
<organism evidence="1 2">
    <name type="scientific">Mycobacterium phage Aziz</name>
    <dbReference type="NCBI Taxonomy" id="2762281"/>
    <lineage>
        <taxon>Viruses</taxon>
        <taxon>Duplodnaviria</taxon>
        <taxon>Heunggongvirae</taxon>
        <taxon>Uroviricota</taxon>
        <taxon>Caudoviricetes</taxon>
        <taxon>Vilmaviridae</taxon>
        <taxon>Mclasvirinae</taxon>
        <taxon>Reyvirus</taxon>
        <taxon>Reyvirus aziz</taxon>
    </lineage>
</organism>
<dbReference type="RefSeq" id="YP_010013670.1">
    <property type="nucleotide sequence ID" value="NC_053513.1"/>
</dbReference>
<name>A0A7G8LHK3_9CAUD</name>
<evidence type="ECO:0000313" key="2">
    <source>
        <dbReference type="Proteomes" id="UP000515890"/>
    </source>
</evidence>
<gene>
    <name evidence="1" type="primary">65</name>
    <name evidence="1" type="ORF">SEA_AZIZ_65</name>
</gene>
<dbReference type="Proteomes" id="UP000515890">
    <property type="component" value="Segment"/>
</dbReference>
<dbReference type="GeneID" id="63210285"/>
<reference evidence="2" key="2">
    <citation type="journal article" date="2021" name="Microbiol. Resour. Announc.">
        <title>Genome Sequences of Subcluster M2 Mycobacteriophages Estes and Aziz.</title>
        <authorList>
            <person name="Fitzgerald S.K."/>
            <person name="Johnson E.H."/>
            <person name="Storz S.H.R."/>
            <person name="Ballard C."/>
            <person name="Battaglia S."/>
            <person name="Boice M."/>
            <person name="Bramwell-Butcher J."/>
            <person name="Dedinsky M."/>
            <person name="DeKlotz J."/>
            <person name="Diaz I."/>
            <person name="Engley A."/>
            <person name="Ernst L."/>
            <person name="Gonzales E."/>
            <person name="Groscost A."/>
            <person name="Grosser P."/>
            <person name="Haider A."/>
            <person name="Harrison M."/>
            <person name="Husler K."/>
            <person name="Lau J."/>
            <person name="Monlux M."/>
            <person name="Paratore J."/>
            <person name="Ruesch T."/>
            <person name="Schlesinger M."/>
            <person name="Scholes A."/>
            <person name="Poxleitner M.K."/>
            <person name="Anders K.R."/>
        </authorList>
    </citation>
    <scope>NUCLEOTIDE SEQUENCE [LARGE SCALE GENOMIC DNA]</scope>
</reference>